<name>A0A8H3U0W9_VENIN</name>
<comment type="caution">
    <text evidence="2">The sequence shown here is derived from an EMBL/GenBank/DDBJ whole genome shotgun (WGS) entry which is preliminary data.</text>
</comment>
<protein>
    <submittedName>
        <fullName evidence="2">Uncharacterized protein</fullName>
    </submittedName>
</protein>
<proteinExistence type="predicted"/>
<evidence type="ECO:0000256" key="1">
    <source>
        <dbReference type="SAM" id="MobiDB-lite"/>
    </source>
</evidence>
<feature type="compositionally biased region" description="Basic and acidic residues" evidence="1">
    <location>
        <begin position="12"/>
        <end position="26"/>
    </location>
</feature>
<reference evidence="2 3" key="1">
    <citation type="submission" date="2019-11" db="EMBL/GenBank/DDBJ databases">
        <title>Venturia inaequalis Genome Resource.</title>
        <authorList>
            <person name="Lichtner F.J."/>
        </authorList>
    </citation>
    <scope>NUCLEOTIDE SEQUENCE [LARGE SCALE GENOMIC DNA]</scope>
    <source>
        <strain evidence="2">Bline_iso_100314</strain>
    </source>
</reference>
<evidence type="ECO:0000313" key="2">
    <source>
        <dbReference type="EMBL" id="KAE9961274.1"/>
    </source>
</evidence>
<dbReference type="AlphaFoldDB" id="A0A8H3U0W9"/>
<evidence type="ECO:0000313" key="3">
    <source>
        <dbReference type="Proteomes" id="UP000433883"/>
    </source>
</evidence>
<feature type="region of interest" description="Disordered" evidence="1">
    <location>
        <begin position="90"/>
        <end position="119"/>
    </location>
</feature>
<accession>A0A8H3U0W9</accession>
<gene>
    <name evidence="2" type="ORF">BLS_002776</name>
</gene>
<sequence length="119" mass="12987">MAPTSPPIPESKILKSRDPADNDENNRALTGEQYTSSPQHVHGLNITMENGLSIPKSKTLRSRDPDDNDENNRALIGVISANRTRLVVAGTWSEEPEERDGARGAKTGWAGKRGPERGE</sequence>
<dbReference type="EMBL" id="WNWQ01001876">
    <property type="protein sequence ID" value="KAE9961274.1"/>
    <property type="molecule type" value="Genomic_DNA"/>
</dbReference>
<dbReference type="Proteomes" id="UP000433883">
    <property type="component" value="Unassembled WGS sequence"/>
</dbReference>
<feature type="region of interest" description="Disordered" evidence="1">
    <location>
        <begin position="1"/>
        <end position="72"/>
    </location>
</feature>
<organism evidence="2 3">
    <name type="scientific">Venturia inaequalis</name>
    <name type="common">Apple scab fungus</name>
    <dbReference type="NCBI Taxonomy" id="5025"/>
    <lineage>
        <taxon>Eukaryota</taxon>
        <taxon>Fungi</taxon>
        <taxon>Dikarya</taxon>
        <taxon>Ascomycota</taxon>
        <taxon>Pezizomycotina</taxon>
        <taxon>Dothideomycetes</taxon>
        <taxon>Pleosporomycetidae</taxon>
        <taxon>Venturiales</taxon>
        <taxon>Venturiaceae</taxon>
        <taxon>Venturia</taxon>
    </lineage>
</organism>